<reference evidence="2 3" key="1">
    <citation type="submission" date="2020-07" db="EMBL/GenBank/DDBJ databases">
        <authorList>
            <person name="Maaloum M."/>
        </authorList>
    </citation>
    <scope>NUCLEOTIDE SEQUENCE [LARGE SCALE GENOMIC DNA]</scope>
    <source>
        <strain evidence="2 3">GCS-AN-3</strain>
    </source>
</reference>
<keyword evidence="3" id="KW-1185">Reference proteome</keyword>
<evidence type="ECO:0000256" key="1">
    <source>
        <dbReference type="SAM" id="MobiDB-lite"/>
    </source>
</evidence>
<dbReference type="Proteomes" id="UP000589716">
    <property type="component" value="Unassembled WGS sequence"/>
</dbReference>
<proteinExistence type="predicted"/>
<evidence type="ECO:0000313" key="3">
    <source>
        <dbReference type="Proteomes" id="UP000589716"/>
    </source>
</evidence>
<organism evidence="2 3">
    <name type="scientific">Ottowia beijingensis</name>
    <dbReference type="NCBI Taxonomy" id="1207057"/>
    <lineage>
        <taxon>Bacteria</taxon>
        <taxon>Pseudomonadati</taxon>
        <taxon>Pseudomonadota</taxon>
        <taxon>Betaproteobacteria</taxon>
        <taxon>Burkholderiales</taxon>
        <taxon>Comamonadaceae</taxon>
        <taxon>Ottowia</taxon>
    </lineage>
</organism>
<sequence length="45" mass="4616">MTALLCNANAERGSPHAGQGLGHGGAAAVIKAAQQQDHFVIHHET</sequence>
<name>A0A853IUZ1_9BURK</name>
<gene>
    <name evidence="2" type="ORF">H0I39_08195</name>
</gene>
<dbReference type="RefSeq" id="WP_180550146.1">
    <property type="nucleotide sequence ID" value="NZ_DAIPTI010000039.1"/>
</dbReference>
<comment type="caution">
    <text evidence="2">The sequence shown here is derived from an EMBL/GenBank/DDBJ whole genome shotgun (WGS) entry which is preliminary data.</text>
</comment>
<accession>A0A853IUZ1</accession>
<evidence type="ECO:0000313" key="2">
    <source>
        <dbReference type="EMBL" id="NZA01731.1"/>
    </source>
</evidence>
<dbReference type="AlphaFoldDB" id="A0A853IUZ1"/>
<feature type="region of interest" description="Disordered" evidence="1">
    <location>
        <begin position="1"/>
        <end position="23"/>
    </location>
</feature>
<protein>
    <submittedName>
        <fullName evidence="2">Uncharacterized protein</fullName>
    </submittedName>
</protein>
<dbReference type="EMBL" id="JACCKX010000001">
    <property type="protein sequence ID" value="NZA01731.1"/>
    <property type="molecule type" value="Genomic_DNA"/>
</dbReference>